<dbReference type="InterPro" id="IPR029071">
    <property type="entry name" value="Ubiquitin-like_domsf"/>
</dbReference>
<reference evidence="29" key="1">
    <citation type="journal article" date="2020" name="Fish Shellfish">
        <title>Toll-like signaling pathway in the transcriptome of Littorina littorea.</title>
        <authorList>
            <person name="Gorbushin A.M."/>
        </authorList>
    </citation>
    <scope>NUCLEOTIDE SEQUENCE</scope>
    <source>
        <tissue evidence="29">Kidney</tissue>
    </source>
</reference>
<evidence type="ECO:0000256" key="9">
    <source>
        <dbReference type="ARBA" id="ARBA00022741"/>
    </source>
</evidence>
<dbReference type="PROSITE" id="PS00916">
    <property type="entry name" value="PI3_4_KINASE_2"/>
    <property type="match status" value="1"/>
</dbReference>
<evidence type="ECO:0000256" key="11">
    <source>
        <dbReference type="ARBA" id="ARBA00022840"/>
    </source>
</evidence>
<dbReference type="InterPro" id="IPR003113">
    <property type="entry name" value="PI3K_ABD"/>
</dbReference>
<feature type="domain" description="PI3K-ABD" evidence="25">
    <location>
        <begin position="14"/>
        <end position="103"/>
    </location>
</feature>
<dbReference type="SMART" id="SM00144">
    <property type="entry name" value="PI3K_rbd"/>
    <property type="match status" value="1"/>
</dbReference>
<evidence type="ECO:0000256" key="13">
    <source>
        <dbReference type="ARBA" id="ARBA00023981"/>
    </source>
</evidence>
<evidence type="ECO:0000256" key="23">
    <source>
        <dbReference type="PROSITE-ProRule" id="PRU00880"/>
    </source>
</evidence>
<dbReference type="InterPro" id="IPR002420">
    <property type="entry name" value="PI3K-type_C2_dom"/>
</dbReference>
<dbReference type="Gene3D" id="3.30.1010.10">
    <property type="entry name" value="Phosphatidylinositol 3-kinase Catalytic Subunit, Chain A, domain 4"/>
    <property type="match status" value="1"/>
</dbReference>
<dbReference type="SUPFAM" id="SSF48371">
    <property type="entry name" value="ARM repeat"/>
    <property type="match status" value="1"/>
</dbReference>
<evidence type="ECO:0000259" key="27">
    <source>
        <dbReference type="PROSITE" id="PS51546"/>
    </source>
</evidence>
<dbReference type="GO" id="GO:0016303">
    <property type="term" value="F:1-phosphatidylinositol-3-kinase activity"/>
    <property type="evidence" value="ECO:0007669"/>
    <property type="project" value="UniProtKB-EC"/>
</dbReference>
<evidence type="ECO:0000256" key="22">
    <source>
        <dbReference type="ARBA" id="ARBA00083121"/>
    </source>
</evidence>
<dbReference type="SUPFAM" id="SSF54236">
    <property type="entry name" value="Ubiquitin-like"/>
    <property type="match status" value="1"/>
</dbReference>
<evidence type="ECO:0000256" key="2">
    <source>
        <dbReference type="ARBA" id="ARBA00005189"/>
    </source>
</evidence>
<evidence type="ECO:0000256" key="19">
    <source>
        <dbReference type="ARBA" id="ARBA00073893"/>
    </source>
</evidence>
<evidence type="ECO:0000256" key="7">
    <source>
        <dbReference type="ARBA" id="ARBA00022657"/>
    </source>
</evidence>
<dbReference type="PANTHER" id="PTHR10048">
    <property type="entry name" value="PHOSPHATIDYLINOSITOL KINASE"/>
    <property type="match status" value="1"/>
</dbReference>
<dbReference type="FunFam" id="3.30.1010.10:FF:000007">
    <property type="entry name" value="Phosphatidylinositol 4,5-bisphosphate 3-kinase catalytic subunit"/>
    <property type="match status" value="1"/>
</dbReference>
<evidence type="ECO:0000259" key="28">
    <source>
        <dbReference type="PROSITE" id="PS51547"/>
    </source>
</evidence>
<dbReference type="SMART" id="SM00145">
    <property type="entry name" value="PI3Ka"/>
    <property type="match status" value="1"/>
</dbReference>
<keyword evidence="7" id="KW-0037">Angiogenesis</keyword>
<dbReference type="InterPro" id="IPR000341">
    <property type="entry name" value="PI3K_Ras-bd_dom"/>
</dbReference>
<dbReference type="GO" id="GO:0004674">
    <property type="term" value="F:protein serine/threonine kinase activity"/>
    <property type="evidence" value="ECO:0007669"/>
    <property type="project" value="UniProtKB-KW"/>
</dbReference>
<organism evidence="29">
    <name type="scientific">Littorina littorea</name>
    <name type="common">Common periwinkle</name>
    <dbReference type="NCBI Taxonomy" id="31216"/>
    <lineage>
        <taxon>Eukaryota</taxon>
        <taxon>Metazoa</taxon>
        <taxon>Spiralia</taxon>
        <taxon>Lophotrochozoa</taxon>
        <taxon>Mollusca</taxon>
        <taxon>Gastropoda</taxon>
        <taxon>Caenogastropoda</taxon>
        <taxon>Littorinimorpha</taxon>
        <taxon>Littorinoidea</taxon>
        <taxon>Littorinidae</taxon>
        <taxon>Littorina</taxon>
    </lineage>
</organism>
<dbReference type="SUPFAM" id="SSF49562">
    <property type="entry name" value="C2 domain (Calcium/lipid-binding domain, CaLB)"/>
    <property type="match status" value="1"/>
</dbReference>
<dbReference type="SMART" id="SM00146">
    <property type="entry name" value="PI3Kc"/>
    <property type="match status" value="1"/>
</dbReference>
<dbReference type="GO" id="GO:0043491">
    <property type="term" value="P:phosphatidylinositol 3-kinase/protein kinase B signal transduction"/>
    <property type="evidence" value="ECO:0007669"/>
    <property type="project" value="TreeGrafter"/>
</dbReference>
<keyword evidence="12" id="KW-0581">Phagocytosis</keyword>
<comment type="catalytic activity">
    <reaction evidence="13">
        <text>a 1,2-diacyl-sn-glycero-3-phospho-(1D-myo-inositol-4,5-bisphosphate) + ATP = a 1,2-diacyl-sn-glycero-3-phospho-(1D-myo-inositol-3,4,5-trisphosphate) + ADP + H(+)</text>
        <dbReference type="Rhea" id="RHEA:21292"/>
        <dbReference type="ChEBI" id="CHEBI:15378"/>
        <dbReference type="ChEBI" id="CHEBI:30616"/>
        <dbReference type="ChEBI" id="CHEBI:57836"/>
        <dbReference type="ChEBI" id="CHEBI:58456"/>
        <dbReference type="ChEBI" id="CHEBI:456216"/>
        <dbReference type="EC" id="2.7.1.153"/>
    </reaction>
    <physiologicalReaction direction="left-to-right" evidence="13">
        <dbReference type="Rhea" id="RHEA:21293"/>
    </physiologicalReaction>
</comment>
<gene>
    <name evidence="29" type="primary">PIK3CA</name>
</gene>
<dbReference type="CDD" id="cd05165">
    <property type="entry name" value="PI3Kc_I"/>
    <property type="match status" value="1"/>
</dbReference>
<comment type="catalytic activity">
    <reaction evidence="14">
        <text>a 1,2-diacyl-sn-glycero-3-phospho-(1D-myo-inositol) + ATP = a 1,2-diacyl-sn-glycero-3-phospho-(1D-myo-inositol-3-phosphate) + ADP + H(+)</text>
        <dbReference type="Rhea" id="RHEA:12709"/>
        <dbReference type="ChEBI" id="CHEBI:15378"/>
        <dbReference type="ChEBI" id="CHEBI:30616"/>
        <dbReference type="ChEBI" id="CHEBI:57880"/>
        <dbReference type="ChEBI" id="CHEBI:58088"/>
        <dbReference type="ChEBI" id="CHEBI:456216"/>
        <dbReference type="EC" id="2.7.1.137"/>
    </reaction>
    <physiologicalReaction direction="left-to-right" evidence="14">
        <dbReference type="Rhea" id="RHEA:12710"/>
    </physiologicalReaction>
</comment>
<dbReference type="SMART" id="SM00143">
    <property type="entry name" value="PI3K_p85B"/>
    <property type="match status" value="1"/>
</dbReference>
<dbReference type="AlphaFoldDB" id="A0A7G8Z9Y2"/>
<evidence type="ECO:0000256" key="3">
    <source>
        <dbReference type="ARBA" id="ARBA00012010"/>
    </source>
</evidence>
<sequence>MPPSSGELWGHHLMPSQIVVDCLLPTGILVPLLCNRDATLETIKADLWTEAKKYPLHWKLSEAGSYIFVGITQDAEREEFYDESRRLCDLRLFQPILKIMEPLGNREEKMLNYEIGMLIGMPVNEFNENKDLEVITFRRNILKACKDTVDLRDTGGDYMRAMYAYTPELDAAKELPTHLMDSLKKFTDDGCVIVCVWVVSENNDRAKYTAKVSHDALPSDIISDTIRRRSRTMGMTREHAERCIEEYKHLYVLKVCGCNEFLLAEVPISQYKYIRECIARNIIPQLMLHTKESVYSTLPETPFIWPSYMQRGIQALSRINEQQTVSLWDVHTTLRIKICCATYVNIKELGKIYVRACIYHGTEALCEPRSSKMVESTNPRWDEWLDFLLIPDMPRSARLCLSICSESKRRNRKVQYALAWGNLQLFNFNDRLQADKQSLYLWPMPQGMDDLLNPIGLPISNPNKDCPCLEIEFDRFSHPVLYPPEAHFEQLARMVSLKEYQNGAMQPTEANKKDLAALQEIVSKDPLSDMSEQEKELLWIMREECLKMPLSLPKLLQAIKWGDRENVAQLYQLLSRWPVVAPEVALELLDCSYSDLRVRAYAVSCLDQGLKDEKLSQYLLQLVQAVKYEPYLDNPLTRFLLKRSLLSQRIGNAFFWHLKSEMHQISIRLRFGLILEAFCRGCGNYLKTLAQQVEALDKLTKLTDTLKAEVNSDDHMRFLQEQLQQPDYQEALCNLTSPLYPSQNLGKIIQADCRVMTSKKLPLWLVWDNPDIMADIGECQYFIMFKNGDDLRQDMLTLQVIRLMDSLWKNEGLDMMMIPYGCLATGKDVGLIELVKKAKTITAIQSRGGTRAAVQLDSSQLHKWIKEKNPDRYEDAIDAFTRSCAGYCVATFVLGIGDRHPENIMVTEGGQVFHIDFGHFLDHKKKKFGINRERVPFVLTEDFLRVIAKGSDQPAKQAGFKQFQELCCQAYLVLRKHSHLIITLFTMMLQCGISELQSLDDIGYIRKTLAVEKTEEKALDYFLEQLRNAYGDSWTTKVDWFFHNFRTFHTHK</sequence>
<evidence type="ECO:0000256" key="5">
    <source>
        <dbReference type="ARBA" id="ARBA00012513"/>
    </source>
</evidence>
<feature type="domain" description="PI3K/PI4K catalytic" evidence="24">
    <location>
        <begin position="749"/>
        <end position="1034"/>
    </location>
</feature>
<accession>A0A7G8Z9Y2</accession>
<dbReference type="GO" id="GO:0035005">
    <property type="term" value="F:1-phosphatidylinositol-4-phosphate 3-kinase activity"/>
    <property type="evidence" value="ECO:0007669"/>
    <property type="project" value="TreeGrafter"/>
</dbReference>
<dbReference type="GO" id="GO:0016477">
    <property type="term" value="P:cell migration"/>
    <property type="evidence" value="ECO:0007669"/>
    <property type="project" value="TreeGrafter"/>
</dbReference>
<evidence type="ECO:0000256" key="17">
    <source>
        <dbReference type="ARBA" id="ARBA00051347"/>
    </source>
</evidence>
<feature type="domain" description="PIK helical" evidence="26">
    <location>
        <begin position="504"/>
        <end position="681"/>
    </location>
</feature>
<evidence type="ECO:0000256" key="15">
    <source>
        <dbReference type="ARBA" id="ARBA00048977"/>
    </source>
</evidence>
<dbReference type="GO" id="GO:0005737">
    <property type="term" value="C:cytoplasm"/>
    <property type="evidence" value="ECO:0007669"/>
    <property type="project" value="UniProtKB-ARBA"/>
</dbReference>
<keyword evidence="9" id="KW-0547">Nucleotide-binding</keyword>
<dbReference type="InterPro" id="IPR001263">
    <property type="entry name" value="PI3K_accessory_dom"/>
</dbReference>
<keyword evidence="6" id="KW-0723">Serine/threonine-protein kinase</keyword>
<evidence type="ECO:0000313" key="29">
    <source>
        <dbReference type="EMBL" id="QNL15291.1"/>
    </source>
</evidence>
<evidence type="ECO:0000256" key="10">
    <source>
        <dbReference type="ARBA" id="ARBA00022777"/>
    </source>
</evidence>
<keyword evidence="8" id="KW-0808">Transferase</keyword>
<dbReference type="InterPro" id="IPR035892">
    <property type="entry name" value="C2_domain_sf"/>
</dbReference>
<comment type="catalytic activity">
    <reaction evidence="16">
        <text>1,2-dioctanoyl-sn-glycero-3-phospho-(1D-myo-inositol-4,5-bisphosphate) + ATP = 1,2-dioctanoyl-sn-glycero-3-phospho-(1D-myo-inositol-3,4,5-trisphosphate) + ADP + H(+)</text>
        <dbReference type="Rhea" id="RHEA:55632"/>
        <dbReference type="ChEBI" id="CHEBI:15378"/>
        <dbReference type="ChEBI" id="CHEBI:30616"/>
        <dbReference type="ChEBI" id="CHEBI:83416"/>
        <dbReference type="ChEBI" id="CHEBI:83419"/>
        <dbReference type="ChEBI" id="CHEBI:456216"/>
    </reaction>
    <physiologicalReaction direction="left-to-right" evidence="16">
        <dbReference type="Rhea" id="RHEA:55633"/>
    </physiologicalReaction>
</comment>
<dbReference type="SUPFAM" id="SSF56112">
    <property type="entry name" value="Protein kinase-like (PK-like)"/>
    <property type="match status" value="1"/>
</dbReference>
<evidence type="ECO:0000256" key="4">
    <source>
        <dbReference type="ARBA" id="ARBA00012073"/>
    </source>
</evidence>
<comment type="pathway">
    <text evidence="2">Lipid metabolism.</text>
</comment>
<dbReference type="FunFam" id="2.60.40.150:FF:000041">
    <property type="entry name" value="Phosphatidylinositol 4,5-bisphosphate 3-kinase catalytic subunit"/>
    <property type="match status" value="1"/>
</dbReference>
<dbReference type="FunFam" id="1.25.40.70:FF:000001">
    <property type="entry name" value="Phosphatidylinositol 4,5-bisphosphate 3-kinase catalytic subunit"/>
    <property type="match status" value="1"/>
</dbReference>
<protein>
    <recommendedName>
        <fullName evidence="19">Phosphatidylinositol 4,5-bisphosphate 3-kinase catalytic subunit alpha isoform</fullName>
        <ecNumber evidence="4">2.7.1.137</ecNumber>
        <ecNumber evidence="3">2.7.1.153</ecNumber>
        <ecNumber evidence="5">2.7.11.1</ecNumber>
    </recommendedName>
    <alternativeName>
        <fullName evidence="22">Phosphatidylinositol 4,5-bisphosphate 3-kinase 110 kDa catalytic subunit alpha</fullName>
    </alternativeName>
    <alternativeName>
        <fullName evidence="21">Phosphoinositide-3-kinase catalytic alpha polypeptide</fullName>
    </alternativeName>
    <alternativeName>
        <fullName evidence="20">Serine/threonine protein kinase PIK3CA</fullName>
    </alternativeName>
</protein>
<dbReference type="GO" id="GO:0005886">
    <property type="term" value="C:plasma membrane"/>
    <property type="evidence" value="ECO:0007669"/>
    <property type="project" value="TreeGrafter"/>
</dbReference>
<proteinExistence type="evidence at transcript level"/>
<dbReference type="EC" id="2.7.11.1" evidence="5"/>
<comment type="catalytic activity">
    <reaction evidence="15">
        <text>L-seryl-[protein] + ATP = O-phospho-L-seryl-[protein] + ADP + H(+)</text>
        <dbReference type="Rhea" id="RHEA:17989"/>
        <dbReference type="Rhea" id="RHEA-COMP:9863"/>
        <dbReference type="Rhea" id="RHEA-COMP:11604"/>
        <dbReference type="ChEBI" id="CHEBI:15378"/>
        <dbReference type="ChEBI" id="CHEBI:29999"/>
        <dbReference type="ChEBI" id="CHEBI:30616"/>
        <dbReference type="ChEBI" id="CHEBI:83421"/>
        <dbReference type="ChEBI" id="CHEBI:456216"/>
        <dbReference type="EC" id="2.7.11.1"/>
    </reaction>
    <physiologicalReaction direction="left-to-right" evidence="15">
        <dbReference type="Rhea" id="RHEA:17990"/>
    </physiologicalReaction>
</comment>
<evidence type="ECO:0000256" key="14">
    <source>
        <dbReference type="ARBA" id="ARBA00023985"/>
    </source>
</evidence>
<evidence type="ECO:0000256" key="21">
    <source>
        <dbReference type="ARBA" id="ARBA00078524"/>
    </source>
</evidence>
<dbReference type="PROSITE" id="PS51547">
    <property type="entry name" value="C2_PI3K"/>
    <property type="match status" value="1"/>
</dbReference>
<dbReference type="Pfam" id="PF00454">
    <property type="entry name" value="PI3_PI4_kinase"/>
    <property type="match status" value="1"/>
</dbReference>
<dbReference type="Pfam" id="PF00794">
    <property type="entry name" value="PI3K_rbd"/>
    <property type="match status" value="1"/>
</dbReference>
<dbReference type="EMBL" id="MT683560">
    <property type="protein sequence ID" value="QNL15291.1"/>
    <property type="molecule type" value="mRNA"/>
</dbReference>
<comment type="similarity">
    <text evidence="23">Belongs to the PI3/PI4-kinase family.</text>
</comment>
<comment type="subunit">
    <text evidence="18">Heterodimer of a catalytic subunit PIK3CA and a p85 regulatory subunit (PIK3R1, PIK3R2 or PIK3R3). Interacts with IRS1 in nuclear extracts. Interacts with RUFY3. Interacts with RASD2. Interacts with APPL1. Interacts with HRAS and KRAS. Interaction with HRAS/KRAS is required for PI3K pathway signaling and cell proliferation stimulated by EGF and FGF2. Interacts with FAM83B; activates the PI3K/AKT signaling cascade.</text>
</comment>
<dbReference type="GO" id="GO:0048015">
    <property type="term" value="P:phosphatidylinositol-mediated signaling"/>
    <property type="evidence" value="ECO:0007669"/>
    <property type="project" value="TreeGrafter"/>
</dbReference>
<dbReference type="InterPro" id="IPR016024">
    <property type="entry name" value="ARM-type_fold"/>
</dbReference>
<evidence type="ECO:0000259" key="24">
    <source>
        <dbReference type="PROSITE" id="PS50290"/>
    </source>
</evidence>
<dbReference type="InterPro" id="IPR036940">
    <property type="entry name" value="PI3/4_kinase_cat_sf"/>
</dbReference>
<dbReference type="GO" id="GO:0006909">
    <property type="term" value="P:phagocytosis"/>
    <property type="evidence" value="ECO:0007669"/>
    <property type="project" value="UniProtKB-KW"/>
</dbReference>
<dbReference type="Gene3D" id="1.10.1070.11">
    <property type="entry name" value="Phosphatidylinositol 3-/4-kinase, catalytic domain"/>
    <property type="match status" value="1"/>
</dbReference>
<dbReference type="Gene3D" id="2.60.40.150">
    <property type="entry name" value="C2 domain"/>
    <property type="match status" value="1"/>
</dbReference>
<dbReference type="InterPro" id="IPR018936">
    <property type="entry name" value="PI3/4_kinase_CS"/>
</dbReference>
<evidence type="ECO:0000256" key="6">
    <source>
        <dbReference type="ARBA" id="ARBA00022527"/>
    </source>
</evidence>
<feature type="domain" description="C2 PI3K-type" evidence="28">
    <location>
        <begin position="330"/>
        <end position="483"/>
    </location>
</feature>
<keyword evidence="11" id="KW-0067">ATP-binding</keyword>
<dbReference type="PROSITE" id="PS00915">
    <property type="entry name" value="PI3_4_KINASE_1"/>
    <property type="match status" value="1"/>
</dbReference>
<comment type="pathway">
    <text evidence="1">Phospholipid metabolism; phosphatidylinositol phosphate biosynthesis.</text>
</comment>
<dbReference type="InterPro" id="IPR000403">
    <property type="entry name" value="PI3/4_kinase_cat_dom"/>
</dbReference>
<dbReference type="InterPro" id="IPR042236">
    <property type="entry name" value="PI3K_accessory_sf"/>
</dbReference>
<dbReference type="Pfam" id="PF00792">
    <property type="entry name" value="PI3K_C2"/>
    <property type="match status" value="1"/>
</dbReference>
<dbReference type="SMR" id="A0A7G8Z9Y2"/>
<dbReference type="PROSITE" id="PS50290">
    <property type="entry name" value="PI3_4_KINASE_3"/>
    <property type="match status" value="1"/>
</dbReference>
<dbReference type="GO" id="GO:0046934">
    <property type="term" value="F:1-phosphatidylinositol-4,5-bisphosphate 3-kinase activity"/>
    <property type="evidence" value="ECO:0007669"/>
    <property type="project" value="UniProtKB-EC"/>
</dbReference>
<dbReference type="EC" id="2.7.1.137" evidence="4"/>
<dbReference type="PROSITE" id="PS51546">
    <property type="entry name" value="PI3K_RBD"/>
    <property type="match status" value="1"/>
</dbReference>
<evidence type="ECO:0000256" key="18">
    <source>
        <dbReference type="ARBA" id="ARBA00065166"/>
    </source>
</evidence>
<dbReference type="Gene3D" id="1.25.40.70">
    <property type="entry name" value="Phosphatidylinositol 3-kinase, accessory domain (PIK)"/>
    <property type="match status" value="1"/>
</dbReference>
<comment type="catalytic activity">
    <reaction evidence="17">
        <text>1-octadecanoyl-2-(5Z,8Z,11Z,14Z)-eicosatetraenoyl-sn-glycero-3-phospho-1D-myo-inositol 4,5-bisphosphate + ATP = 1-octadecanoyl-2-(5Z,8Z,11Z,14Z-eicosatetraenoyl)-sn-glycero-3-phospho-(1D-myo-inositol 3,4,5-triphosphate) + ADP + H(+)</text>
        <dbReference type="Rhea" id="RHEA:43396"/>
        <dbReference type="ChEBI" id="CHEBI:15378"/>
        <dbReference type="ChEBI" id="CHEBI:30616"/>
        <dbReference type="ChEBI" id="CHEBI:77137"/>
        <dbReference type="ChEBI" id="CHEBI:83243"/>
        <dbReference type="ChEBI" id="CHEBI:456216"/>
    </reaction>
    <physiologicalReaction direction="left-to-right" evidence="17">
        <dbReference type="Rhea" id="RHEA:43397"/>
    </physiologicalReaction>
</comment>
<evidence type="ECO:0000259" key="25">
    <source>
        <dbReference type="PROSITE" id="PS51544"/>
    </source>
</evidence>
<keyword evidence="10 29" id="KW-0418">Kinase</keyword>
<dbReference type="GO" id="GO:0005524">
    <property type="term" value="F:ATP binding"/>
    <property type="evidence" value="ECO:0007669"/>
    <property type="project" value="UniProtKB-KW"/>
</dbReference>
<name>A0A7G8Z9Y2_LITLI</name>
<evidence type="ECO:0000256" key="20">
    <source>
        <dbReference type="ARBA" id="ARBA00076072"/>
    </source>
</evidence>
<dbReference type="PROSITE" id="PS51544">
    <property type="entry name" value="PI3K_ABD"/>
    <property type="match status" value="1"/>
</dbReference>
<dbReference type="Gene3D" id="3.10.20.90">
    <property type="entry name" value="Phosphatidylinositol 3-kinase Catalytic Subunit, Chain A, domain 1"/>
    <property type="match status" value="2"/>
</dbReference>
<dbReference type="PROSITE" id="PS51545">
    <property type="entry name" value="PIK_HELICAL"/>
    <property type="match status" value="1"/>
</dbReference>
<evidence type="ECO:0000256" key="16">
    <source>
        <dbReference type="ARBA" id="ARBA00050641"/>
    </source>
</evidence>
<dbReference type="FunFam" id="1.10.1070.11:FF:000006">
    <property type="entry name" value="Phosphatidylinositol 4,5-bisphosphate 3-kinase catalytic subunit"/>
    <property type="match status" value="1"/>
</dbReference>
<evidence type="ECO:0000256" key="8">
    <source>
        <dbReference type="ARBA" id="ARBA00022679"/>
    </source>
</evidence>
<dbReference type="InterPro" id="IPR011009">
    <property type="entry name" value="Kinase-like_dom_sf"/>
</dbReference>
<dbReference type="GO" id="GO:0005942">
    <property type="term" value="C:phosphatidylinositol 3-kinase complex"/>
    <property type="evidence" value="ECO:0007669"/>
    <property type="project" value="TreeGrafter"/>
</dbReference>
<evidence type="ECO:0000256" key="1">
    <source>
        <dbReference type="ARBA" id="ARBA00004805"/>
    </source>
</evidence>
<dbReference type="EC" id="2.7.1.153" evidence="3"/>
<dbReference type="PANTHER" id="PTHR10048:SF111">
    <property type="entry name" value="PHOSPHATIDYLINOSITOL 3-KINASE AGE-1"/>
    <property type="match status" value="1"/>
</dbReference>
<evidence type="ECO:0000256" key="12">
    <source>
        <dbReference type="ARBA" id="ARBA00022907"/>
    </source>
</evidence>
<dbReference type="Pfam" id="PF00613">
    <property type="entry name" value="PI3Ka"/>
    <property type="match status" value="1"/>
</dbReference>
<evidence type="ECO:0000259" key="26">
    <source>
        <dbReference type="PROSITE" id="PS51545"/>
    </source>
</evidence>
<dbReference type="SMART" id="SM00142">
    <property type="entry name" value="PI3K_C2"/>
    <property type="match status" value="1"/>
</dbReference>
<feature type="domain" description="PI3K-RBD" evidence="27">
    <location>
        <begin position="189"/>
        <end position="290"/>
    </location>
</feature>
<dbReference type="Pfam" id="PF02192">
    <property type="entry name" value="PI3K_p85B"/>
    <property type="match status" value="1"/>
</dbReference>
<dbReference type="InterPro" id="IPR015433">
    <property type="entry name" value="PI3/4_kinase"/>
</dbReference>